<protein>
    <submittedName>
        <fullName evidence="1">Uncharacterized protein</fullName>
    </submittedName>
</protein>
<evidence type="ECO:0000313" key="2">
    <source>
        <dbReference type="Proteomes" id="UP000652761"/>
    </source>
</evidence>
<proteinExistence type="predicted"/>
<dbReference type="AlphaFoldDB" id="A0A843WR83"/>
<evidence type="ECO:0000313" key="1">
    <source>
        <dbReference type="EMBL" id="MQM10477.1"/>
    </source>
</evidence>
<dbReference type="Proteomes" id="UP000652761">
    <property type="component" value="Unassembled WGS sequence"/>
</dbReference>
<reference evidence="1" key="1">
    <citation type="submission" date="2017-07" db="EMBL/GenBank/DDBJ databases">
        <title>Taro Niue Genome Assembly and Annotation.</title>
        <authorList>
            <person name="Atibalentja N."/>
            <person name="Keating K."/>
            <person name="Fields C.J."/>
        </authorList>
    </citation>
    <scope>NUCLEOTIDE SEQUENCE</scope>
    <source>
        <strain evidence="1">Niue_2</strain>
        <tissue evidence="1">Leaf</tissue>
    </source>
</reference>
<name>A0A843WR83_COLES</name>
<keyword evidence="2" id="KW-1185">Reference proteome</keyword>
<dbReference type="EMBL" id="NMUH01004683">
    <property type="protein sequence ID" value="MQM10477.1"/>
    <property type="molecule type" value="Genomic_DNA"/>
</dbReference>
<sequence>MTKRKEPYLLQAFSPCSPRPKLLLFILQRSNYALGFGRDEMGEVKFKKSRFNDNKRQFVYPSPDLLPLTSSGGTSDTRPTVFPQALISRTAQRAELLVLSEWVDD</sequence>
<accession>A0A843WR83</accession>
<gene>
    <name evidence="1" type="ORF">Taro_043366</name>
</gene>
<organism evidence="1 2">
    <name type="scientific">Colocasia esculenta</name>
    <name type="common">Wild taro</name>
    <name type="synonym">Arum esculentum</name>
    <dbReference type="NCBI Taxonomy" id="4460"/>
    <lineage>
        <taxon>Eukaryota</taxon>
        <taxon>Viridiplantae</taxon>
        <taxon>Streptophyta</taxon>
        <taxon>Embryophyta</taxon>
        <taxon>Tracheophyta</taxon>
        <taxon>Spermatophyta</taxon>
        <taxon>Magnoliopsida</taxon>
        <taxon>Liliopsida</taxon>
        <taxon>Araceae</taxon>
        <taxon>Aroideae</taxon>
        <taxon>Colocasieae</taxon>
        <taxon>Colocasia</taxon>
    </lineage>
</organism>
<comment type="caution">
    <text evidence="1">The sequence shown here is derived from an EMBL/GenBank/DDBJ whole genome shotgun (WGS) entry which is preliminary data.</text>
</comment>